<dbReference type="InterPro" id="IPR039420">
    <property type="entry name" value="WalR-like"/>
</dbReference>
<evidence type="ECO:0000256" key="2">
    <source>
        <dbReference type="ARBA" id="ARBA00022553"/>
    </source>
</evidence>
<protein>
    <submittedName>
        <fullName evidence="11">DNA-binding response OmpR family regulator</fullName>
    </submittedName>
</protein>
<sequence length="227" mass="25063">MTGGRVLVIEDDKATQYALASGLRIAGHEVASRSSGAQLERDIALFRPDVVVLDVMLPGRDGFALLTVVRRMSPAGVVMVSARDEVVDRLRGFDVGADDYVVKPFVLAEVIARVNAVLRRMGRIAATVRVGDLMIDSDASAVMRSGVLIDLTTMEFKVLRYLAENRDRVVSKNQILANVWGYEDYDQNLVDVYVSLLRRKLEAHGPRLLHTVRGRGYILRSPAVIEG</sequence>
<keyword evidence="6" id="KW-0804">Transcription</keyword>
<dbReference type="RefSeq" id="WP_068020007.1">
    <property type="nucleotide sequence ID" value="NZ_QQAZ01000013.1"/>
</dbReference>
<gene>
    <name evidence="11" type="ORF">DFR68_113110</name>
</gene>
<dbReference type="STRING" id="1210089.GCA_001613165_03133"/>
<keyword evidence="2 7" id="KW-0597">Phosphoprotein</keyword>
<evidence type="ECO:0000313" key="12">
    <source>
        <dbReference type="Proteomes" id="UP000255355"/>
    </source>
</evidence>
<dbReference type="InterPro" id="IPR011006">
    <property type="entry name" value="CheY-like_superfamily"/>
</dbReference>
<evidence type="ECO:0000256" key="7">
    <source>
        <dbReference type="PROSITE-ProRule" id="PRU00169"/>
    </source>
</evidence>
<dbReference type="PANTHER" id="PTHR48111:SF22">
    <property type="entry name" value="REGULATOR OF RPOS"/>
    <property type="match status" value="1"/>
</dbReference>
<accession>A0A370GPN9</accession>
<dbReference type="SUPFAM" id="SSF52172">
    <property type="entry name" value="CheY-like"/>
    <property type="match status" value="1"/>
</dbReference>
<keyword evidence="5 8" id="KW-0238">DNA-binding</keyword>
<feature type="domain" description="Response regulatory" evidence="9">
    <location>
        <begin position="5"/>
        <end position="118"/>
    </location>
</feature>
<comment type="caution">
    <text evidence="11">The sequence shown here is derived from an EMBL/GenBank/DDBJ whole genome shotgun (WGS) entry which is preliminary data.</text>
</comment>
<evidence type="ECO:0000313" key="11">
    <source>
        <dbReference type="EMBL" id="RDI45339.1"/>
    </source>
</evidence>
<dbReference type="Gene3D" id="6.10.250.690">
    <property type="match status" value="1"/>
</dbReference>
<feature type="DNA-binding region" description="OmpR/PhoB-type" evidence="8">
    <location>
        <begin position="125"/>
        <end position="221"/>
    </location>
</feature>
<evidence type="ECO:0000256" key="1">
    <source>
        <dbReference type="ARBA" id="ARBA00004496"/>
    </source>
</evidence>
<evidence type="ECO:0000259" key="9">
    <source>
        <dbReference type="PROSITE" id="PS50110"/>
    </source>
</evidence>
<evidence type="ECO:0000256" key="6">
    <source>
        <dbReference type="ARBA" id="ARBA00023163"/>
    </source>
</evidence>
<dbReference type="GO" id="GO:0000156">
    <property type="term" value="F:phosphorelay response regulator activity"/>
    <property type="evidence" value="ECO:0007669"/>
    <property type="project" value="TreeGrafter"/>
</dbReference>
<keyword evidence="3" id="KW-0902">Two-component regulatory system</keyword>
<evidence type="ECO:0000259" key="10">
    <source>
        <dbReference type="PROSITE" id="PS51755"/>
    </source>
</evidence>
<comment type="subcellular location">
    <subcellularLocation>
        <location evidence="1">Cytoplasm</location>
    </subcellularLocation>
</comment>
<keyword evidence="12" id="KW-1185">Reference proteome</keyword>
<evidence type="ECO:0000256" key="8">
    <source>
        <dbReference type="PROSITE-ProRule" id="PRU01091"/>
    </source>
</evidence>
<evidence type="ECO:0000256" key="5">
    <source>
        <dbReference type="ARBA" id="ARBA00023125"/>
    </source>
</evidence>
<organism evidence="11 12">
    <name type="scientific">Nocardia mexicana</name>
    <dbReference type="NCBI Taxonomy" id="279262"/>
    <lineage>
        <taxon>Bacteria</taxon>
        <taxon>Bacillati</taxon>
        <taxon>Actinomycetota</taxon>
        <taxon>Actinomycetes</taxon>
        <taxon>Mycobacteriales</taxon>
        <taxon>Nocardiaceae</taxon>
        <taxon>Nocardia</taxon>
    </lineage>
</organism>
<evidence type="ECO:0000256" key="3">
    <source>
        <dbReference type="ARBA" id="ARBA00023012"/>
    </source>
</evidence>
<dbReference type="GO" id="GO:0000976">
    <property type="term" value="F:transcription cis-regulatory region binding"/>
    <property type="evidence" value="ECO:0007669"/>
    <property type="project" value="TreeGrafter"/>
</dbReference>
<proteinExistence type="predicted"/>
<dbReference type="GO" id="GO:0005829">
    <property type="term" value="C:cytosol"/>
    <property type="evidence" value="ECO:0007669"/>
    <property type="project" value="TreeGrafter"/>
</dbReference>
<dbReference type="GO" id="GO:0006355">
    <property type="term" value="P:regulation of DNA-templated transcription"/>
    <property type="evidence" value="ECO:0007669"/>
    <property type="project" value="InterPro"/>
</dbReference>
<dbReference type="EMBL" id="QQAZ01000013">
    <property type="protein sequence ID" value="RDI45339.1"/>
    <property type="molecule type" value="Genomic_DNA"/>
</dbReference>
<reference evidence="11 12" key="1">
    <citation type="submission" date="2018-07" db="EMBL/GenBank/DDBJ databases">
        <title>Genomic Encyclopedia of Type Strains, Phase IV (KMG-IV): sequencing the most valuable type-strain genomes for metagenomic binning, comparative biology and taxonomic classification.</title>
        <authorList>
            <person name="Goeker M."/>
        </authorList>
    </citation>
    <scope>NUCLEOTIDE SEQUENCE [LARGE SCALE GENOMIC DNA]</scope>
    <source>
        <strain evidence="11 12">DSM 44952</strain>
    </source>
</reference>
<dbReference type="PROSITE" id="PS50110">
    <property type="entry name" value="RESPONSE_REGULATORY"/>
    <property type="match status" value="1"/>
</dbReference>
<feature type="domain" description="OmpR/PhoB-type" evidence="10">
    <location>
        <begin position="125"/>
        <end position="221"/>
    </location>
</feature>
<dbReference type="Gene3D" id="3.40.50.2300">
    <property type="match status" value="1"/>
</dbReference>
<dbReference type="Pfam" id="PF00486">
    <property type="entry name" value="Trans_reg_C"/>
    <property type="match status" value="1"/>
</dbReference>
<dbReference type="OrthoDB" id="5177151at2"/>
<dbReference type="PANTHER" id="PTHR48111">
    <property type="entry name" value="REGULATOR OF RPOS"/>
    <property type="match status" value="1"/>
</dbReference>
<dbReference type="SMART" id="SM00862">
    <property type="entry name" value="Trans_reg_C"/>
    <property type="match status" value="1"/>
</dbReference>
<dbReference type="SUPFAM" id="SSF46894">
    <property type="entry name" value="C-terminal effector domain of the bipartite response regulators"/>
    <property type="match status" value="1"/>
</dbReference>
<dbReference type="PROSITE" id="PS51755">
    <property type="entry name" value="OMPR_PHOB"/>
    <property type="match status" value="1"/>
</dbReference>
<dbReference type="Pfam" id="PF00072">
    <property type="entry name" value="Response_reg"/>
    <property type="match status" value="1"/>
</dbReference>
<dbReference type="InterPro" id="IPR001789">
    <property type="entry name" value="Sig_transdc_resp-reg_receiver"/>
</dbReference>
<dbReference type="AlphaFoldDB" id="A0A370GPN9"/>
<dbReference type="InterPro" id="IPR036388">
    <property type="entry name" value="WH-like_DNA-bd_sf"/>
</dbReference>
<dbReference type="GO" id="GO:0032993">
    <property type="term" value="C:protein-DNA complex"/>
    <property type="evidence" value="ECO:0007669"/>
    <property type="project" value="TreeGrafter"/>
</dbReference>
<dbReference type="InterPro" id="IPR001867">
    <property type="entry name" value="OmpR/PhoB-type_DNA-bd"/>
</dbReference>
<keyword evidence="4" id="KW-0805">Transcription regulation</keyword>
<name>A0A370GPN9_9NOCA</name>
<dbReference type="Gene3D" id="1.10.10.10">
    <property type="entry name" value="Winged helix-like DNA-binding domain superfamily/Winged helix DNA-binding domain"/>
    <property type="match status" value="1"/>
</dbReference>
<dbReference type="SMART" id="SM00448">
    <property type="entry name" value="REC"/>
    <property type="match status" value="1"/>
</dbReference>
<dbReference type="InterPro" id="IPR016032">
    <property type="entry name" value="Sig_transdc_resp-reg_C-effctor"/>
</dbReference>
<feature type="modified residue" description="4-aspartylphosphate" evidence="7">
    <location>
        <position position="54"/>
    </location>
</feature>
<dbReference type="CDD" id="cd00383">
    <property type="entry name" value="trans_reg_C"/>
    <property type="match status" value="1"/>
</dbReference>
<evidence type="ECO:0000256" key="4">
    <source>
        <dbReference type="ARBA" id="ARBA00023015"/>
    </source>
</evidence>
<dbReference type="Proteomes" id="UP000255355">
    <property type="component" value="Unassembled WGS sequence"/>
</dbReference>